<dbReference type="Pfam" id="PF05368">
    <property type="entry name" value="NmrA"/>
    <property type="match status" value="1"/>
</dbReference>
<dbReference type="Proteomes" id="UP001642720">
    <property type="component" value="Unassembled WGS sequence"/>
</dbReference>
<organism evidence="4 5">
    <name type="scientific">Trichoderma ghanense</name>
    <dbReference type="NCBI Taxonomy" id="65468"/>
    <lineage>
        <taxon>Eukaryota</taxon>
        <taxon>Fungi</taxon>
        <taxon>Dikarya</taxon>
        <taxon>Ascomycota</taxon>
        <taxon>Pezizomycotina</taxon>
        <taxon>Sordariomycetes</taxon>
        <taxon>Hypocreomycetidae</taxon>
        <taxon>Hypocreales</taxon>
        <taxon>Hypocreaceae</taxon>
        <taxon>Trichoderma</taxon>
    </lineage>
</organism>
<evidence type="ECO:0000256" key="2">
    <source>
        <dbReference type="ARBA" id="ARBA00023002"/>
    </source>
</evidence>
<protein>
    <recommendedName>
        <fullName evidence="3">NmrA-like domain-containing protein</fullName>
    </recommendedName>
</protein>
<evidence type="ECO:0000256" key="1">
    <source>
        <dbReference type="ARBA" id="ARBA00022857"/>
    </source>
</evidence>
<dbReference type="Gene3D" id="3.90.25.10">
    <property type="entry name" value="UDP-galactose 4-epimerase, domain 1"/>
    <property type="match status" value="1"/>
</dbReference>
<name>A0ABY2GXQ0_9HYPO</name>
<dbReference type="SUPFAM" id="SSF51735">
    <property type="entry name" value="NAD(P)-binding Rossmann-fold domains"/>
    <property type="match status" value="1"/>
</dbReference>
<dbReference type="Gene3D" id="3.40.50.720">
    <property type="entry name" value="NAD(P)-binding Rossmann-like Domain"/>
    <property type="match status" value="1"/>
</dbReference>
<keyword evidence="2" id="KW-0560">Oxidoreductase</keyword>
<dbReference type="InterPro" id="IPR051609">
    <property type="entry name" value="NmrA/Isoflavone_reductase-like"/>
</dbReference>
<keyword evidence="5" id="KW-1185">Reference proteome</keyword>
<evidence type="ECO:0000313" key="4">
    <source>
        <dbReference type="EMBL" id="TFB00356.1"/>
    </source>
</evidence>
<keyword evidence="1" id="KW-0521">NADP</keyword>
<dbReference type="PANTHER" id="PTHR47706">
    <property type="entry name" value="NMRA-LIKE FAMILY PROTEIN"/>
    <property type="match status" value="1"/>
</dbReference>
<dbReference type="GeneID" id="300579456"/>
<accession>A0ABY2GXQ0</accession>
<dbReference type="PANTHER" id="PTHR47706:SF9">
    <property type="entry name" value="NMRA-LIKE DOMAIN-CONTAINING PROTEIN-RELATED"/>
    <property type="match status" value="1"/>
</dbReference>
<feature type="domain" description="NmrA-like" evidence="3">
    <location>
        <begin position="4"/>
        <end position="248"/>
    </location>
</feature>
<dbReference type="EMBL" id="PPTA01000011">
    <property type="protein sequence ID" value="TFB00356.1"/>
    <property type="molecule type" value="Genomic_DNA"/>
</dbReference>
<proteinExistence type="predicted"/>
<dbReference type="InterPro" id="IPR036291">
    <property type="entry name" value="NAD(P)-bd_dom_sf"/>
</dbReference>
<sequence length="322" mass="35749">MPPKIKVAIAGASGATGSSVMNALLATPEKFEVTALARPASVGKQVFVEYAKRGVLVKSVELDGPPDAVTQALSGMDVVVSCMTLRQLKEEMALVTAAHEAGVGRYVPSFFGPVCPPRGVMLAREMKEDILDHIKRLYLPYTVIDVGWWYQLSLPPLPSGRIRVKEEYTTTQIVGDGTHPWALMDNREIGKYLARIIADPKTLNKQVFCYSEVWTQNDVFNLWERVTGESIPRDPLTKEEIHRIISEGQAEMAHDSLESAAMLKLGMAQYKYLLGIRGDDTPEHAKYLGYLDAKELYPDIVASPLKDYMNDLFTGKIKAPYT</sequence>
<comment type="caution">
    <text evidence="4">The sequence shown here is derived from an EMBL/GenBank/DDBJ whole genome shotgun (WGS) entry which is preliminary data.</text>
</comment>
<reference evidence="4 5" key="1">
    <citation type="submission" date="2018-01" db="EMBL/GenBank/DDBJ databases">
        <title>Genome characterization of the sugarcane-associated fungus Trichoderma ghanense CCMA-1212 and their application in lignocelulose bioconversion.</title>
        <authorList>
            <person name="Steindorff A.S."/>
            <person name="Mendes T.D."/>
            <person name="Vilela E.S.D."/>
            <person name="Rodrigues D.S."/>
            <person name="Formighieri E.F."/>
            <person name="Melo I.S."/>
            <person name="Favaro L.C.L."/>
        </authorList>
    </citation>
    <scope>NUCLEOTIDE SEQUENCE [LARGE SCALE GENOMIC DNA]</scope>
    <source>
        <strain evidence="4 5">CCMA-1212</strain>
    </source>
</reference>
<gene>
    <name evidence="4" type="ORF">CCMA1212_007845</name>
</gene>
<evidence type="ECO:0000259" key="3">
    <source>
        <dbReference type="Pfam" id="PF05368"/>
    </source>
</evidence>
<dbReference type="InterPro" id="IPR008030">
    <property type="entry name" value="NmrA-like"/>
</dbReference>
<dbReference type="RefSeq" id="XP_073556557.1">
    <property type="nucleotide sequence ID" value="XM_073705006.1"/>
</dbReference>
<evidence type="ECO:0000313" key="5">
    <source>
        <dbReference type="Proteomes" id="UP001642720"/>
    </source>
</evidence>